<dbReference type="Proteomes" id="UP001556098">
    <property type="component" value="Unassembled WGS sequence"/>
</dbReference>
<evidence type="ECO:0000256" key="6">
    <source>
        <dbReference type="SAM" id="Phobius"/>
    </source>
</evidence>
<dbReference type="InterPro" id="IPR037185">
    <property type="entry name" value="EmrE-like"/>
</dbReference>
<evidence type="ECO:0000256" key="2">
    <source>
        <dbReference type="ARBA" id="ARBA00009853"/>
    </source>
</evidence>
<evidence type="ECO:0000313" key="8">
    <source>
        <dbReference type="EMBL" id="MEW9918936.1"/>
    </source>
</evidence>
<feature type="transmembrane region" description="Helical" evidence="6">
    <location>
        <begin position="7"/>
        <end position="27"/>
    </location>
</feature>
<reference evidence="8 9" key="1">
    <citation type="submission" date="2024-07" db="EMBL/GenBank/DDBJ databases">
        <title>Marimonas sp.nov., isolated from tidal-flat sediment.</title>
        <authorList>
            <person name="Jayan J.N."/>
            <person name="Lee S.S."/>
        </authorList>
    </citation>
    <scope>NUCLEOTIDE SEQUENCE [LARGE SCALE GENOMIC DNA]</scope>
    <source>
        <strain evidence="8 9">MJW-29</strain>
    </source>
</reference>
<evidence type="ECO:0000256" key="4">
    <source>
        <dbReference type="ARBA" id="ARBA00022989"/>
    </source>
</evidence>
<evidence type="ECO:0000313" key="9">
    <source>
        <dbReference type="Proteomes" id="UP001556098"/>
    </source>
</evidence>
<organism evidence="8 9">
    <name type="scientific">Sulfitobacter sediminis</name>
    <dbReference type="NCBI Taxonomy" id="3234186"/>
    <lineage>
        <taxon>Bacteria</taxon>
        <taxon>Pseudomonadati</taxon>
        <taxon>Pseudomonadota</taxon>
        <taxon>Alphaproteobacteria</taxon>
        <taxon>Rhodobacterales</taxon>
        <taxon>Roseobacteraceae</taxon>
        <taxon>Sulfitobacter</taxon>
    </lineage>
</organism>
<feature type="transmembrane region" description="Helical" evidence="6">
    <location>
        <begin position="69"/>
        <end position="92"/>
    </location>
</feature>
<dbReference type="Gene3D" id="1.10.3730.20">
    <property type="match status" value="1"/>
</dbReference>
<evidence type="ECO:0000256" key="5">
    <source>
        <dbReference type="ARBA" id="ARBA00023136"/>
    </source>
</evidence>
<feature type="transmembrane region" description="Helical" evidence="6">
    <location>
        <begin position="39"/>
        <end position="57"/>
    </location>
</feature>
<dbReference type="PANTHER" id="PTHR22911:SF6">
    <property type="entry name" value="SOLUTE CARRIER FAMILY 35 MEMBER G1"/>
    <property type="match status" value="1"/>
</dbReference>
<proteinExistence type="inferred from homology"/>
<keyword evidence="5 6" id="KW-0472">Membrane</keyword>
<dbReference type="Pfam" id="PF00892">
    <property type="entry name" value="EamA"/>
    <property type="match status" value="2"/>
</dbReference>
<feature type="domain" description="EamA" evidence="7">
    <location>
        <begin position="151"/>
        <end position="288"/>
    </location>
</feature>
<name>A0ABV3RJ00_9RHOB</name>
<feature type="transmembrane region" description="Helical" evidence="6">
    <location>
        <begin position="250"/>
        <end position="266"/>
    </location>
</feature>
<dbReference type="PANTHER" id="PTHR22911">
    <property type="entry name" value="ACYL-MALONYL CONDENSING ENZYME-RELATED"/>
    <property type="match status" value="1"/>
</dbReference>
<gene>
    <name evidence="8" type="ORF">AB2B41_04945</name>
</gene>
<evidence type="ECO:0000256" key="1">
    <source>
        <dbReference type="ARBA" id="ARBA00004141"/>
    </source>
</evidence>
<dbReference type="SUPFAM" id="SSF103481">
    <property type="entry name" value="Multidrug resistance efflux transporter EmrE"/>
    <property type="match status" value="2"/>
</dbReference>
<protein>
    <submittedName>
        <fullName evidence="8">DMT family transporter</fullName>
    </submittedName>
</protein>
<comment type="caution">
    <text evidence="8">The sequence shown here is derived from an EMBL/GenBank/DDBJ whole genome shotgun (WGS) entry which is preliminary data.</text>
</comment>
<evidence type="ECO:0000256" key="3">
    <source>
        <dbReference type="ARBA" id="ARBA00022692"/>
    </source>
</evidence>
<comment type="subcellular location">
    <subcellularLocation>
        <location evidence="1">Membrane</location>
        <topology evidence="1">Multi-pass membrane protein</topology>
    </subcellularLocation>
</comment>
<keyword evidence="9" id="KW-1185">Reference proteome</keyword>
<accession>A0ABV3RJ00</accession>
<sequence length="308" mass="33480">MHSDRPIFGILLMLGFCIVAPMGYAVAKLLSSSVPLAEVVLLRFALQAAILFPLIWFAGRAWRLAGRVFWLALLRTVLHIVGIALMFTALRYLPLADAVAIAFVMPFFMLLLGWFFLGEEVGLRRLLACGVGFLGTLLVVQPSFAEVGWPAILPVLVAANFAVFMLITRQIARETDPIGLQAISGVMAVVLILPVILLATFWERAPQMLILPSQTQWMLLLAIGVLGTLAHLLMTWALQYAPSATLAPMQYLEIPFATVIGLLIFNEIPDPLASLGIAITMAAGLYVILRERATAQHLAAKAAQPTPA</sequence>
<dbReference type="RefSeq" id="WP_367876639.1">
    <property type="nucleotide sequence ID" value="NZ_JBFNXX010000003.1"/>
</dbReference>
<feature type="transmembrane region" description="Helical" evidence="6">
    <location>
        <begin position="126"/>
        <end position="145"/>
    </location>
</feature>
<dbReference type="InterPro" id="IPR000620">
    <property type="entry name" value="EamA_dom"/>
</dbReference>
<dbReference type="EMBL" id="JBFNXX010000003">
    <property type="protein sequence ID" value="MEW9918936.1"/>
    <property type="molecule type" value="Genomic_DNA"/>
</dbReference>
<comment type="similarity">
    <text evidence="2">Belongs to the drug/metabolite transporter (DMT) superfamily. 10 TMS drug/metabolite exporter (DME) (TC 2.A.7.3) family.</text>
</comment>
<feature type="transmembrane region" description="Helical" evidence="6">
    <location>
        <begin position="151"/>
        <end position="168"/>
    </location>
</feature>
<feature type="transmembrane region" description="Helical" evidence="6">
    <location>
        <begin position="217"/>
        <end position="238"/>
    </location>
</feature>
<feature type="domain" description="EamA" evidence="7">
    <location>
        <begin position="8"/>
        <end position="140"/>
    </location>
</feature>
<feature type="transmembrane region" description="Helical" evidence="6">
    <location>
        <begin position="98"/>
        <end position="117"/>
    </location>
</feature>
<evidence type="ECO:0000259" key="7">
    <source>
        <dbReference type="Pfam" id="PF00892"/>
    </source>
</evidence>
<keyword evidence="4 6" id="KW-1133">Transmembrane helix</keyword>
<feature type="transmembrane region" description="Helical" evidence="6">
    <location>
        <begin position="180"/>
        <end position="202"/>
    </location>
</feature>
<keyword evidence="3 6" id="KW-0812">Transmembrane</keyword>
<feature type="transmembrane region" description="Helical" evidence="6">
    <location>
        <begin position="272"/>
        <end position="289"/>
    </location>
</feature>